<sequence>MQDPDDLTSKDDASRDNPRREFLSLLMASGFALAVQPVAASTLATDDAGLTVGAVGIPVGKEILPAYRAQPAKPKGPLPVVLVVQEVFGVHEHIQDLCRRLAKAGYLAIAPELYFRQGDARFYPNISDLLAKLVSKVPDEQVLRDLDATADWTLKNGGDANRIAITGFCWGGRIVWLYAAHNPKLKAAVAWYGRLVGEGAPNTPRHPVDVAGSLKAPVLGLYGGQDKGILSESVDRMRAALKAAGSPSQIVVYPDADHGFNADYRPNYHAAAAKDGWARMLAWFARYGVKP</sequence>
<comment type="caution">
    <text evidence="2">The sequence shown here is derived from an EMBL/GenBank/DDBJ whole genome shotgun (WGS) entry which is preliminary data.</text>
</comment>
<evidence type="ECO:0000313" key="2">
    <source>
        <dbReference type="EMBL" id="RXZ42030.1"/>
    </source>
</evidence>
<keyword evidence="3" id="KW-1185">Reference proteome</keyword>
<dbReference type="Proteomes" id="UP000290682">
    <property type="component" value="Unassembled WGS sequence"/>
</dbReference>
<reference evidence="2 3" key="1">
    <citation type="submission" date="2018-10" db="EMBL/GenBank/DDBJ databases">
        <title>Draft genome of Fastidiocella sp. strain 375T, a bacterium isolated from a karstic cave dripping water.</title>
        <authorList>
            <person name="Coelho C."/>
            <person name="Verissimo A."/>
            <person name="Tiago I."/>
        </authorList>
    </citation>
    <scope>NUCLEOTIDE SEQUENCE [LARGE SCALE GENOMIC DNA]</scope>
    <source>
        <strain evidence="2 3">CAVE-375</strain>
    </source>
</reference>
<dbReference type="PANTHER" id="PTHR46623">
    <property type="entry name" value="CARBOXYMETHYLENEBUTENOLIDASE-RELATED"/>
    <property type="match status" value="1"/>
</dbReference>
<keyword evidence="2" id="KW-0378">Hydrolase</keyword>
<dbReference type="InterPro" id="IPR002925">
    <property type="entry name" value="Dienelactn_hydro"/>
</dbReference>
<dbReference type="PANTHER" id="PTHR46623:SF6">
    <property type="entry name" value="ALPHA_BETA-HYDROLASES SUPERFAMILY PROTEIN"/>
    <property type="match status" value="1"/>
</dbReference>
<dbReference type="Pfam" id="PF01738">
    <property type="entry name" value="DLH"/>
    <property type="match status" value="1"/>
</dbReference>
<dbReference type="InterPro" id="IPR051049">
    <property type="entry name" value="Dienelactone_hydrolase-like"/>
</dbReference>
<name>A0ABY0FC44_9NEIS</name>
<dbReference type="EMBL" id="REGR01000015">
    <property type="protein sequence ID" value="RXZ42030.1"/>
    <property type="molecule type" value="Genomic_DNA"/>
</dbReference>
<evidence type="ECO:0000313" key="3">
    <source>
        <dbReference type="Proteomes" id="UP000290682"/>
    </source>
</evidence>
<evidence type="ECO:0000259" key="1">
    <source>
        <dbReference type="Pfam" id="PF01738"/>
    </source>
</evidence>
<dbReference type="Gene3D" id="3.40.50.1820">
    <property type="entry name" value="alpha/beta hydrolase"/>
    <property type="match status" value="1"/>
</dbReference>
<dbReference type="SUPFAM" id="SSF53474">
    <property type="entry name" value="alpha/beta-Hydrolases"/>
    <property type="match status" value="1"/>
</dbReference>
<dbReference type="GO" id="GO:0016787">
    <property type="term" value="F:hydrolase activity"/>
    <property type="evidence" value="ECO:0007669"/>
    <property type="project" value="UniProtKB-KW"/>
</dbReference>
<protein>
    <submittedName>
        <fullName evidence="2">Dienelactone hydrolase family protein</fullName>
    </submittedName>
</protein>
<feature type="domain" description="Dienelactone hydrolase" evidence="1">
    <location>
        <begin position="65"/>
        <end position="287"/>
    </location>
</feature>
<proteinExistence type="predicted"/>
<accession>A0ABY0FC44</accession>
<organism evidence="2 3">
    <name type="scientific">Crenobacter cavernae</name>
    <dbReference type="NCBI Taxonomy" id="2290923"/>
    <lineage>
        <taxon>Bacteria</taxon>
        <taxon>Pseudomonadati</taxon>
        <taxon>Pseudomonadota</taxon>
        <taxon>Betaproteobacteria</taxon>
        <taxon>Neisseriales</taxon>
        <taxon>Neisseriaceae</taxon>
        <taxon>Crenobacter</taxon>
    </lineage>
</organism>
<dbReference type="InterPro" id="IPR029058">
    <property type="entry name" value="AB_hydrolase_fold"/>
</dbReference>
<gene>
    <name evidence="2" type="ORF">EBB06_13350</name>
</gene>
<dbReference type="RefSeq" id="WP_129213654.1">
    <property type="nucleotide sequence ID" value="NZ_REGR01000015.1"/>
</dbReference>